<protein>
    <submittedName>
        <fullName evidence="1">Uncharacterized protein</fullName>
    </submittedName>
</protein>
<comment type="caution">
    <text evidence="1">The sequence shown here is derived from an EMBL/GenBank/DDBJ whole genome shotgun (WGS) entry which is preliminary data.</text>
</comment>
<dbReference type="AlphaFoldDB" id="A0A974GVL2"/>
<gene>
    <name evidence="1" type="ORF">HZF24_04855</name>
</gene>
<dbReference type="EMBL" id="JACBNQ010000003">
    <property type="protein sequence ID" value="NYB73464.1"/>
    <property type="molecule type" value="Genomic_DNA"/>
</dbReference>
<accession>A0A974GVL2</accession>
<keyword evidence="2" id="KW-1185">Reference proteome</keyword>
<sequence length="68" mass="7919">MKIPVMFDVKINTSHEEITTSFSSYGYLEDREENSGYNFEAFYETEKPVDLNSVLSIEINGRTIKFEN</sequence>
<name>A0A974GVL2_SEDHY</name>
<evidence type="ECO:0000313" key="2">
    <source>
        <dbReference type="Proteomes" id="UP000611629"/>
    </source>
</evidence>
<proteinExistence type="predicted"/>
<reference evidence="1" key="1">
    <citation type="submission" date="2020-07" db="EMBL/GenBank/DDBJ databases">
        <title>Genomic analysis of a strain of Sedimentibacter Hydroxybenzoicus DSM7310.</title>
        <authorList>
            <person name="Ma S."/>
        </authorList>
    </citation>
    <scope>NUCLEOTIDE SEQUENCE</scope>
    <source>
        <strain evidence="1">DSM 7310</strain>
    </source>
</reference>
<dbReference type="Proteomes" id="UP000611629">
    <property type="component" value="Unassembled WGS sequence"/>
</dbReference>
<evidence type="ECO:0000313" key="1">
    <source>
        <dbReference type="EMBL" id="NYB73464.1"/>
    </source>
</evidence>
<organism evidence="1 2">
    <name type="scientific">Sedimentibacter hydroxybenzoicus DSM 7310</name>
    <dbReference type="NCBI Taxonomy" id="1123245"/>
    <lineage>
        <taxon>Bacteria</taxon>
        <taxon>Bacillati</taxon>
        <taxon>Bacillota</taxon>
        <taxon>Tissierellia</taxon>
        <taxon>Sedimentibacter</taxon>
    </lineage>
</organism>